<proteinExistence type="predicted"/>
<keyword evidence="2" id="KW-1185">Reference proteome</keyword>
<protein>
    <submittedName>
        <fullName evidence="1">Uncharacterized protein</fullName>
    </submittedName>
</protein>
<reference evidence="1" key="1">
    <citation type="submission" date="2021-11" db="EMBL/GenBank/DDBJ databases">
        <title>Complete genome sequence of Pseudomonas phage Eisa9.</title>
        <authorList>
            <person name="Korniienko N."/>
            <person name="Kharina A."/>
            <person name="Zrelovs N."/>
            <person name="Jindrichova B."/>
            <person name="Moravec T."/>
            <person name="Budzanivska I."/>
            <person name="Burketova L."/>
            <person name="Kalachova T."/>
        </authorList>
    </citation>
    <scope>NUCLEOTIDE SEQUENCE</scope>
</reference>
<dbReference type="Proteomes" id="UP000828016">
    <property type="component" value="Segment"/>
</dbReference>
<accession>A0AAE9C8Y7</accession>
<dbReference type="EMBL" id="OL581612">
    <property type="protein sequence ID" value="UGL61113.1"/>
    <property type="molecule type" value="Genomic_DNA"/>
</dbReference>
<organism evidence="1 2">
    <name type="scientific">Pseudomonas phage Eisa9</name>
    <dbReference type="NCBI Taxonomy" id="2900148"/>
    <lineage>
        <taxon>Viruses</taxon>
        <taxon>Duplodnaviria</taxon>
        <taxon>Heunggongvirae</taxon>
        <taxon>Uroviricota</taxon>
        <taxon>Caudoviricetes</taxon>
        <taxon>Autographivirales</taxon>
        <taxon>Autonotataviridae</taxon>
        <taxon>Pollyceevirus</taxon>
        <taxon>Pollyceevirus Eisa9</taxon>
    </lineage>
</organism>
<evidence type="ECO:0000313" key="1">
    <source>
        <dbReference type="EMBL" id="UGL61113.1"/>
    </source>
</evidence>
<sequence length="86" mass="9070">MSGKPYCLELQVLITTQDLDNPGPLNIGDAMFISEPAGLLRGTEQDGFGVLSDAGFDESTGVDTALSVQHEGAMLAAGYLMMECDE</sequence>
<name>A0AAE9C8Y7_9CAUD</name>
<evidence type="ECO:0000313" key="2">
    <source>
        <dbReference type="Proteomes" id="UP000828016"/>
    </source>
</evidence>